<sequence length="268" mass="30453">MDPGSPLLFRQPNKPGGPRKRPFSVANTGFLSDYSNENSDDYNILSALGMKDRDIFQSPESTNLLMKRENETLENFKVSSSGSVAGGQSPYFNVTNTPTKKSAIQDTQVVKPLNAESPEADATPSNAVTQKEQMLKVQPTASIPIMNNENNVEENKPRKLRPIGEYTVSSLDKEFQDIMDHLKQERERDKQLFLQCSKALREKTESIIENLENIIKGRYQSLDENLHSVIQEFVKEWESGRKLEEEFNVLRNHMSSIMNNILQDPCLE</sequence>
<dbReference type="Proteomes" id="UP000000305">
    <property type="component" value="Unassembled WGS sequence"/>
</dbReference>
<reference evidence="2 3" key="1">
    <citation type="journal article" date="2011" name="Science">
        <title>The ecoresponsive genome of Daphnia pulex.</title>
        <authorList>
            <person name="Colbourne J.K."/>
            <person name="Pfrender M.E."/>
            <person name="Gilbert D."/>
            <person name="Thomas W.K."/>
            <person name="Tucker A."/>
            <person name="Oakley T.H."/>
            <person name="Tokishita S."/>
            <person name="Aerts A."/>
            <person name="Arnold G.J."/>
            <person name="Basu M.K."/>
            <person name="Bauer D.J."/>
            <person name="Caceres C.E."/>
            <person name="Carmel L."/>
            <person name="Casola C."/>
            <person name="Choi J.H."/>
            <person name="Detter J.C."/>
            <person name="Dong Q."/>
            <person name="Dusheyko S."/>
            <person name="Eads B.D."/>
            <person name="Frohlich T."/>
            <person name="Geiler-Samerotte K.A."/>
            <person name="Gerlach D."/>
            <person name="Hatcher P."/>
            <person name="Jogdeo S."/>
            <person name="Krijgsveld J."/>
            <person name="Kriventseva E.V."/>
            <person name="Kultz D."/>
            <person name="Laforsch C."/>
            <person name="Lindquist E."/>
            <person name="Lopez J."/>
            <person name="Manak J.R."/>
            <person name="Muller J."/>
            <person name="Pangilinan J."/>
            <person name="Patwardhan R.P."/>
            <person name="Pitluck S."/>
            <person name="Pritham E.J."/>
            <person name="Rechtsteiner A."/>
            <person name="Rho M."/>
            <person name="Rogozin I.B."/>
            <person name="Sakarya O."/>
            <person name="Salamov A."/>
            <person name="Schaack S."/>
            <person name="Shapiro H."/>
            <person name="Shiga Y."/>
            <person name="Skalitzky C."/>
            <person name="Smith Z."/>
            <person name="Souvorov A."/>
            <person name="Sung W."/>
            <person name="Tang Z."/>
            <person name="Tsuchiya D."/>
            <person name="Tu H."/>
            <person name="Vos H."/>
            <person name="Wang M."/>
            <person name="Wolf Y.I."/>
            <person name="Yamagata H."/>
            <person name="Yamada T."/>
            <person name="Ye Y."/>
            <person name="Shaw J.R."/>
            <person name="Andrews J."/>
            <person name="Crease T.J."/>
            <person name="Tang H."/>
            <person name="Lucas S.M."/>
            <person name="Robertson H.M."/>
            <person name="Bork P."/>
            <person name="Koonin E.V."/>
            <person name="Zdobnov E.M."/>
            <person name="Grigoriev I.V."/>
            <person name="Lynch M."/>
            <person name="Boore J.L."/>
        </authorList>
    </citation>
    <scope>NUCLEOTIDE SEQUENCE [LARGE SCALE GENOMIC DNA]</scope>
</reference>
<dbReference type="HOGENOM" id="CLU_1039206_0_0_1"/>
<protein>
    <submittedName>
        <fullName evidence="2">Uncharacterized protein</fullName>
    </submittedName>
</protein>
<evidence type="ECO:0000313" key="2">
    <source>
        <dbReference type="EMBL" id="EFX69051.1"/>
    </source>
</evidence>
<organism evidence="2 3">
    <name type="scientific">Daphnia pulex</name>
    <name type="common">Water flea</name>
    <dbReference type="NCBI Taxonomy" id="6669"/>
    <lineage>
        <taxon>Eukaryota</taxon>
        <taxon>Metazoa</taxon>
        <taxon>Ecdysozoa</taxon>
        <taxon>Arthropoda</taxon>
        <taxon>Crustacea</taxon>
        <taxon>Branchiopoda</taxon>
        <taxon>Diplostraca</taxon>
        <taxon>Cladocera</taxon>
        <taxon>Anomopoda</taxon>
        <taxon>Daphniidae</taxon>
        <taxon>Daphnia</taxon>
    </lineage>
</organism>
<feature type="region of interest" description="Disordered" evidence="1">
    <location>
        <begin position="1"/>
        <end position="24"/>
    </location>
</feature>
<evidence type="ECO:0000313" key="3">
    <source>
        <dbReference type="Proteomes" id="UP000000305"/>
    </source>
</evidence>
<accession>E9HGV4</accession>
<proteinExistence type="predicted"/>
<keyword evidence="3" id="KW-1185">Reference proteome</keyword>
<dbReference type="AlphaFoldDB" id="E9HGV4"/>
<gene>
    <name evidence="2" type="ORF">DAPPUDRAFT_329526</name>
</gene>
<name>E9HGV4_DAPPU</name>
<dbReference type="EMBL" id="GL732643">
    <property type="protein sequence ID" value="EFX69051.1"/>
    <property type="molecule type" value="Genomic_DNA"/>
</dbReference>
<dbReference type="InParanoid" id="E9HGV4"/>
<evidence type="ECO:0000256" key="1">
    <source>
        <dbReference type="SAM" id="MobiDB-lite"/>
    </source>
</evidence>
<dbReference type="KEGG" id="dpx:DAPPUDRAFT_329526"/>
<dbReference type="OrthoDB" id="6348853at2759"/>